<gene>
    <name evidence="1" type="ORF">CRENPOLYSF2_940006</name>
</gene>
<dbReference type="AlphaFoldDB" id="A0A1R4HK30"/>
<reference evidence="2" key="1">
    <citation type="submission" date="2017-02" db="EMBL/GenBank/DDBJ databases">
        <authorList>
            <person name="Daims H."/>
        </authorList>
    </citation>
    <scope>NUCLEOTIDE SEQUENCE [LARGE SCALE GENOMIC DNA]</scope>
</reference>
<evidence type="ECO:0000313" key="1">
    <source>
        <dbReference type="EMBL" id="SJM96260.1"/>
    </source>
</evidence>
<accession>A0A1R4HK30</accession>
<sequence length="40" mass="4415">MITIKQRVKSVQAKIIPFCIVHTQLHPLGDTPPTDSSGRT</sequence>
<evidence type="ECO:0000313" key="2">
    <source>
        <dbReference type="Proteomes" id="UP000195442"/>
    </source>
</evidence>
<organism evidence="1 2">
    <name type="scientific">Crenothrix polyspora</name>
    <dbReference type="NCBI Taxonomy" id="360316"/>
    <lineage>
        <taxon>Bacteria</taxon>
        <taxon>Pseudomonadati</taxon>
        <taxon>Pseudomonadota</taxon>
        <taxon>Gammaproteobacteria</taxon>
        <taxon>Methylococcales</taxon>
        <taxon>Crenotrichaceae</taxon>
        <taxon>Crenothrix</taxon>
    </lineage>
</organism>
<dbReference type="Proteomes" id="UP000195442">
    <property type="component" value="Unassembled WGS sequence"/>
</dbReference>
<dbReference type="EMBL" id="FUKJ01000462">
    <property type="protein sequence ID" value="SJM96260.1"/>
    <property type="molecule type" value="Genomic_DNA"/>
</dbReference>
<proteinExistence type="predicted"/>
<protein>
    <submittedName>
        <fullName evidence="1">Uncharacterized protein</fullName>
    </submittedName>
</protein>
<keyword evidence="2" id="KW-1185">Reference proteome</keyword>
<name>A0A1R4HK30_9GAMM</name>